<protein>
    <submittedName>
        <fullName evidence="1">Uncharacterized protein</fullName>
    </submittedName>
</protein>
<sequence>MPEISNAEILTEFLSRVSLAEWQLLCKQNTNTSTIPGLCL</sequence>
<evidence type="ECO:0000313" key="1">
    <source>
        <dbReference type="EMBL" id="JAH38661.1"/>
    </source>
</evidence>
<reference evidence="1" key="1">
    <citation type="submission" date="2014-11" db="EMBL/GenBank/DDBJ databases">
        <authorList>
            <person name="Amaro Gonzalez C."/>
        </authorList>
    </citation>
    <scope>NUCLEOTIDE SEQUENCE</scope>
</reference>
<organism evidence="1">
    <name type="scientific">Anguilla anguilla</name>
    <name type="common">European freshwater eel</name>
    <name type="synonym">Muraena anguilla</name>
    <dbReference type="NCBI Taxonomy" id="7936"/>
    <lineage>
        <taxon>Eukaryota</taxon>
        <taxon>Metazoa</taxon>
        <taxon>Chordata</taxon>
        <taxon>Craniata</taxon>
        <taxon>Vertebrata</taxon>
        <taxon>Euteleostomi</taxon>
        <taxon>Actinopterygii</taxon>
        <taxon>Neopterygii</taxon>
        <taxon>Teleostei</taxon>
        <taxon>Anguilliformes</taxon>
        <taxon>Anguillidae</taxon>
        <taxon>Anguilla</taxon>
    </lineage>
</organism>
<name>A0A0E9SBK3_ANGAN</name>
<proteinExistence type="predicted"/>
<reference evidence="1" key="2">
    <citation type="journal article" date="2015" name="Fish Shellfish Immunol.">
        <title>Early steps in the European eel (Anguilla anguilla)-Vibrio vulnificus interaction in the gills: Role of the RtxA13 toxin.</title>
        <authorList>
            <person name="Callol A."/>
            <person name="Pajuelo D."/>
            <person name="Ebbesson L."/>
            <person name="Teles M."/>
            <person name="MacKenzie S."/>
            <person name="Amaro C."/>
        </authorList>
    </citation>
    <scope>NUCLEOTIDE SEQUENCE</scope>
</reference>
<dbReference type="AlphaFoldDB" id="A0A0E9SBK3"/>
<accession>A0A0E9SBK3</accession>
<dbReference type="EMBL" id="GBXM01069916">
    <property type="protein sequence ID" value="JAH38661.1"/>
    <property type="molecule type" value="Transcribed_RNA"/>
</dbReference>